<feature type="domain" description="ABC transporter" evidence="12">
    <location>
        <begin position="1209"/>
        <end position="1457"/>
    </location>
</feature>
<dbReference type="EMBL" id="MBFU01000009">
    <property type="protein sequence ID" value="PWA03638.1"/>
    <property type="molecule type" value="Genomic_DNA"/>
</dbReference>
<dbReference type="SUPFAM" id="SSF52540">
    <property type="entry name" value="P-loop containing nucleoside triphosphate hydrolases"/>
    <property type="match status" value="2"/>
</dbReference>
<dbReference type="CDD" id="cd18579">
    <property type="entry name" value="ABC_6TM_ABCC_D1"/>
    <property type="match status" value="1"/>
</dbReference>
<feature type="domain" description="ABC transmembrane type-1" evidence="13">
    <location>
        <begin position="200"/>
        <end position="489"/>
    </location>
</feature>
<dbReference type="InterPro" id="IPR003593">
    <property type="entry name" value="AAA+_ATPase"/>
</dbReference>
<evidence type="ECO:0000259" key="12">
    <source>
        <dbReference type="PROSITE" id="PS50893"/>
    </source>
</evidence>
<feature type="transmembrane region" description="Helical" evidence="11">
    <location>
        <begin position="462"/>
        <end position="488"/>
    </location>
</feature>
<dbReference type="InterPro" id="IPR003439">
    <property type="entry name" value="ABC_transporter-like_ATP-bd"/>
</dbReference>
<evidence type="ECO:0000256" key="1">
    <source>
        <dbReference type="ARBA" id="ARBA00004128"/>
    </source>
</evidence>
<dbReference type="Pfam" id="PF24357">
    <property type="entry name" value="TMD0_ABC"/>
    <property type="match status" value="1"/>
</dbReference>
<evidence type="ECO:0000256" key="8">
    <source>
        <dbReference type="ARBA" id="ARBA00022840"/>
    </source>
</evidence>
<keyword evidence="15" id="KW-1185">Reference proteome</keyword>
<feature type="transmembrane region" description="Helical" evidence="11">
    <location>
        <begin position="1132"/>
        <end position="1150"/>
    </location>
</feature>
<feature type="transmembrane region" description="Helical" evidence="11">
    <location>
        <begin position="331"/>
        <end position="357"/>
    </location>
</feature>
<comment type="similarity">
    <text evidence="2">Belongs to the ABC transporter superfamily. ABCC family. Conjugate transporter (TC 3.A.1.208) subfamily.</text>
</comment>
<gene>
    <name evidence="14" type="ORF">BB558_000165</name>
</gene>
<dbReference type="Gene3D" id="1.20.1560.10">
    <property type="entry name" value="ABC transporter type 1, transmembrane domain"/>
    <property type="match status" value="2"/>
</dbReference>
<dbReference type="FunFam" id="3.40.50.300:FF:000997">
    <property type="entry name" value="Multidrug resistance-associated protein 1"/>
    <property type="match status" value="1"/>
</dbReference>
<keyword evidence="6" id="KW-0677">Repeat</keyword>
<dbReference type="InterPro" id="IPR011527">
    <property type="entry name" value="ABC1_TM_dom"/>
</dbReference>
<proteinExistence type="inferred from homology"/>
<feature type="transmembrane region" description="Helical" evidence="11">
    <location>
        <begin position="1108"/>
        <end position="1126"/>
    </location>
</feature>
<dbReference type="InterPro" id="IPR044726">
    <property type="entry name" value="ABCC_6TM_D2"/>
</dbReference>
<evidence type="ECO:0000256" key="4">
    <source>
        <dbReference type="ARBA" id="ARBA00022554"/>
    </source>
</evidence>
<dbReference type="SMART" id="SM00382">
    <property type="entry name" value="AAA"/>
    <property type="match status" value="2"/>
</dbReference>
<evidence type="ECO:0000259" key="13">
    <source>
        <dbReference type="PROSITE" id="PS50929"/>
    </source>
</evidence>
<dbReference type="Pfam" id="PF00005">
    <property type="entry name" value="ABC_tran"/>
    <property type="match status" value="2"/>
</dbReference>
<dbReference type="FunFam" id="1.20.1560.10:FF:000020">
    <property type="entry name" value="ABC metal ion transporter"/>
    <property type="match status" value="1"/>
</dbReference>
<reference evidence="14 15" key="1">
    <citation type="journal article" date="2018" name="MBio">
        <title>Comparative Genomics Reveals the Core Gene Toolbox for the Fungus-Insect Symbiosis.</title>
        <authorList>
            <person name="Wang Y."/>
            <person name="Stata M."/>
            <person name="Wang W."/>
            <person name="Stajich J.E."/>
            <person name="White M.M."/>
            <person name="Moncalvo J.M."/>
        </authorList>
    </citation>
    <scope>NUCLEOTIDE SEQUENCE [LARGE SCALE GENOMIC DNA]</scope>
    <source>
        <strain evidence="14 15">AUS-126-30</strain>
    </source>
</reference>
<evidence type="ECO:0000256" key="3">
    <source>
        <dbReference type="ARBA" id="ARBA00022448"/>
    </source>
</evidence>
<evidence type="ECO:0000313" key="14">
    <source>
        <dbReference type="EMBL" id="PWA03638.1"/>
    </source>
</evidence>
<keyword evidence="4" id="KW-0926">Vacuole</keyword>
<feature type="transmembrane region" description="Helical" evidence="11">
    <location>
        <begin position="997"/>
        <end position="1030"/>
    </location>
</feature>
<dbReference type="InterPro" id="IPR056227">
    <property type="entry name" value="TMD0_ABC"/>
</dbReference>
<dbReference type="GO" id="GO:0140359">
    <property type="term" value="F:ABC-type transporter activity"/>
    <property type="evidence" value="ECO:0007669"/>
    <property type="project" value="InterPro"/>
</dbReference>
<dbReference type="PROSITE" id="PS00211">
    <property type="entry name" value="ABC_TRANSPORTER_1"/>
    <property type="match status" value="2"/>
</dbReference>
<keyword evidence="3" id="KW-0813">Transport</keyword>
<dbReference type="PROSITE" id="PS50929">
    <property type="entry name" value="ABC_TM1F"/>
    <property type="match status" value="2"/>
</dbReference>
<evidence type="ECO:0000256" key="11">
    <source>
        <dbReference type="SAM" id="Phobius"/>
    </source>
</evidence>
<feature type="transmembrane region" description="Helical" evidence="11">
    <location>
        <begin position="33"/>
        <end position="51"/>
    </location>
</feature>
<organism evidence="14 15">
    <name type="scientific">Smittium angustum</name>
    <dbReference type="NCBI Taxonomy" id="133377"/>
    <lineage>
        <taxon>Eukaryota</taxon>
        <taxon>Fungi</taxon>
        <taxon>Fungi incertae sedis</taxon>
        <taxon>Zoopagomycota</taxon>
        <taxon>Kickxellomycotina</taxon>
        <taxon>Harpellomycetes</taxon>
        <taxon>Harpellales</taxon>
        <taxon>Legeriomycetaceae</taxon>
        <taxon>Smittium</taxon>
    </lineage>
</organism>
<feature type="transmembrane region" description="Helical" evidence="11">
    <location>
        <begin position="242"/>
        <end position="263"/>
    </location>
</feature>
<keyword evidence="10 11" id="KW-0472">Membrane</keyword>
<dbReference type="CDD" id="cd03244">
    <property type="entry name" value="ABCC_MRP_domain2"/>
    <property type="match status" value="1"/>
</dbReference>
<name>A0A2U1JF63_SMIAN</name>
<evidence type="ECO:0000256" key="5">
    <source>
        <dbReference type="ARBA" id="ARBA00022692"/>
    </source>
</evidence>
<evidence type="ECO:0000256" key="2">
    <source>
        <dbReference type="ARBA" id="ARBA00009726"/>
    </source>
</evidence>
<dbReference type="Pfam" id="PF00664">
    <property type="entry name" value="ABC_membrane"/>
    <property type="match status" value="2"/>
</dbReference>
<dbReference type="InterPro" id="IPR027417">
    <property type="entry name" value="P-loop_NTPase"/>
</dbReference>
<keyword evidence="8" id="KW-0067">ATP-binding</keyword>
<dbReference type="InterPro" id="IPR050173">
    <property type="entry name" value="ABC_transporter_C-like"/>
</dbReference>
<dbReference type="CDD" id="cd18580">
    <property type="entry name" value="ABC_6TM_ABCC_D2"/>
    <property type="match status" value="1"/>
</dbReference>
<comment type="caution">
    <text evidence="14">The sequence shown here is derived from an EMBL/GenBank/DDBJ whole genome shotgun (WGS) entry which is preliminary data.</text>
</comment>
<keyword evidence="9 11" id="KW-1133">Transmembrane helix</keyword>
<dbReference type="Gene3D" id="3.40.50.300">
    <property type="entry name" value="P-loop containing nucleotide triphosphate hydrolases"/>
    <property type="match status" value="2"/>
</dbReference>
<feature type="transmembrane region" description="Helical" evidence="11">
    <location>
        <begin position="417"/>
        <end position="450"/>
    </location>
</feature>
<feature type="domain" description="ABC transmembrane type-1" evidence="13">
    <location>
        <begin position="880"/>
        <end position="1165"/>
    </location>
</feature>
<dbReference type="InterPro" id="IPR017871">
    <property type="entry name" value="ABC_transporter-like_CS"/>
</dbReference>
<dbReference type="SUPFAM" id="SSF90123">
    <property type="entry name" value="ABC transporter transmembrane region"/>
    <property type="match status" value="2"/>
</dbReference>
<dbReference type="FunFam" id="1.20.1560.10:FF:000010">
    <property type="entry name" value="Multidrug resistance-associated ABC transporter"/>
    <property type="match status" value="1"/>
</dbReference>
<evidence type="ECO:0000256" key="7">
    <source>
        <dbReference type="ARBA" id="ARBA00022741"/>
    </source>
</evidence>
<comment type="subcellular location">
    <subcellularLocation>
        <location evidence="1">Vacuole membrane</location>
        <topology evidence="1">Multi-pass membrane protein</topology>
    </subcellularLocation>
</comment>
<accession>A0A2U1JF63</accession>
<dbReference type="GO" id="GO:0016887">
    <property type="term" value="F:ATP hydrolysis activity"/>
    <property type="evidence" value="ECO:0007669"/>
    <property type="project" value="InterPro"/>
</dbReference>
<dbReference type="PANTHER" id="PTHR24223">
    <property type="entry name" value="ATP-BINDING CASSETTE SUB-FAMILY C"/>
    <property type="match status" value="1"/>
</dbReference>
<evidence type="ECO:0000256" key="9">
    <source>
        <dbReference type="ARBA" id="ARBA00022989"/>
    </source>
</evidence>
<feature type="transmembrane region" description="Helical" evidence="11">
    <location>
        <begin position="915"/>
        <end position="934"/>
    </location>
</feature>
<dbReference type="PANTHER" id="PTHR24223:SF443">
    <property type="entry name" value="MULTIDRUG-RESISTANCE LIKE PROTEIN 1, ISOFORM I"/>
    <property type="match status" value="1"/>
</dbReference>
<feature type="transmembrane region" description="Helical" evidence="11">
    <location>
        <begin position="874"/>
        <end position="895"/>
    </location>
</feature>
<dbReference type="InterPro" id="IPR044746">
    <property type="entry name" value="ABCC_6TM_D1"/>
</dbReference>
<dbReference type="GO" id="GO:0005524">
    <property type="term" value="F:ATP binding"/>
    <property type="evidence" value="ECO:0007669"/>
    <property type="project" value="UniProtKB-KW"/>
</dbReference>
<dbReference type="PROSITE" id="PS50893">
    <property type="entry name" value="ABC_TRANSPORTER_2"/>
    <property type="match status" value="2"/>
</dbReference>
<dbReference type="FunFam" id="3.40.50.300:FF:000074">
    <property type="entry name" value="Multidrug resistance-associated protein 5 isoform 1"/>
    <property type="match status" value="1"/>
</dbReference>
<evidence type="ECO:0000313" key="15">
    <source>
        <dbReference type="Proteomes" id="UP000245591"/>
    </source>
</evidence>
<keyword evidence="7" id="KW-0547">Nucleotide-binding</keyword>
<evidence type="ECO:0000256" key="6">
    <source>
        <dbReference type="ARBA" id="ARBA00022737"/>
    </source>
</evidence>
<feature type="domain" description="ABC transporter" evidence="12">
    <location>
        <begin position="550"/>
        <end position="775"/>
    </location>
</feature>
<keyword evidence="5 11" id="KW-0812">Transmembrane</keyword>
<evidence type="ECO:0008006" key="16">
    <source>
        <dbReference type="Google" id="ProtNLM"/>
    </source>
</evidence>
<dbReference type="CDD" id="cd03250">
    <property type="entry name" value="ABCC_MRP_domain1"/>
    <property type="match status" value="1"/>
</dbReference>
<evidence type="ECO:0000256" key="10">
    <source>
        <dbReference type="ARBA" id="ARBA00023136"/>
    </source>
</evidence>
<dbReference type="Proteomes" id="UP000245591">
    <property type="component" value="Unassembled WGS sequence"/>
</dbReference>
<dbReference type="InterPro" id="IPR036640">
    <property type="entry name" value="ABC1_TM_sf"/>
</dbReference>
<sequence>MTLFSFDSCPNSEGWGPFGGWNNTDFTICFENGPILAFIQLTFLLFGFVRLTRILKEKQTLAYLVNSFIKPRKVTLVLGIFLINTFKLWEWSFRYSGGLDYETENNFNQQNNLSPDKCDFDDSIEDNSNLFSCITFSWMSSLIKTGFQKTLESSDLWNLPKAIKTKLSSKQFWDEWSKEKNTSRESVSFALLHAYGGEYIIAGIFKIFHDGLQIMHPIILKKLIVFVQTQFSESPQPISNGYYYAGSMLVISILETFFLNQYYSYCMMTEISVRTGLVTAIYKKTLLMSNKARTQFNTGDVVNRMSVDAQRISDCCHYGHRLWSTPFQISLALYLLYINLGWSAGVGLLVIILSIYINGVVAQKMQVVQEEQMENKDSRIKLIEESLKGIKAIKLYAWEEPFLERIRRVRNNKEIHSLWKLGLIFTFQSMIIIFVPCLVTFATFLVYSTFDGHSKGPLTSDLIFVSVSLFNLLQYPLNMLPYLISVMVEAFVGIKRIQEYLVSEELSTTSIQRLEYIKNPLNNTENNDKDINKNGTIKHDDFNNDTLVSVSDADFWWEYDPKKLKPTLQNIKITVKSNELLAVVGKVGSGKSSLLTALLGEMHKSKGNVTIKGKTAFANQQPWIINATVRENILFGKKLDKAFYKKVIYACGLEQDLSILTSGDLTQIGERGINLSGGQKARLSLARAVYSQADVYFLDDPLAAVDAHVGAHLFRHVLGPKGMLRNNARILVTNAISYLSKCDMIALMQDGNIVEQGSYTSLVESNGLLTTLVRDHGLDFGSENQSTVASSSPSIRSHEISTNVLNDSGDTENSSKIGTFERHDSIESASRLSIRSLIHESEEILESDGRLIMSETFETGQVDRKIYLKYIKSCGVSTFLVFICGIALSEGMIVYNTSWLRHWANSNERGEKYDLYYLSVYIMLGVVFTIFGGIKSYSLLSKCAIKAAKSTHEKMLVSIFDSPMMFFDTTPLGRIINRFSKDQSVLDEDLPQYLEGWLLELLSIFFGLLAITIVLPAFFVVVIPMVYLFLKIQNIFIHISRDLKRLDSVSRSPIYQDFQESLGGVSTIRAFDQCDRFETENLIKVDTNQKAVYSYLGLNRWISVRLELISASMVFSVAFICVYIIHNYKESGMVNAGITGMAITFALSITQNFTWCIRHYCKVETDIISLERINEYSNLPSEELGVSNSHVSITPEELKNINWPSSGKIEFINYSTKYREGLDLVLKNINVTINAGEKVGIVGRTGAGKSSFSLALFRIIEPSSGTIIIDGVDICNIKLCDLRSKLSIIPQDPVLFSGSVRFNLDPSIVENNEFQISQELDSIVSDEELWNALELVHLKQYILTLEGGLDAEVLPNGENFSVGQRQLMCLARALVRKSKIIVMDEATASIDPETDAIIQGTIRSSFKNNTIITIAHRLNTVLDSDRIIVMDKGEIAEVDSPTELLNDSNSIFSGYINDLGLS</sequence>
<dbReference type="GO" id="GO:0000329">
    <property type="term" value="C:fungal-type vacuole membrane"/>
    <property type="evidence" value="ECO:0007669"/>
    <property type="project" value="UniProtKB-ARBA"/>
</dbReference>
<protein>
    <recommendedName>
        <fullName evidence="16">Metal resistance protein YCF1</fullName>
    </recommendedName>
</protein>